<dbReference type="Pfam" id="PF04434">
    <property type="entry name" value="SWIM"/>
    <property type="match status" value="1"/>
</dbReference>
<name>A0ABT1R1U9_9HYPH</name>
<reference evidence="3" key="1">
    <citation type="submission" date="2021-07" db="EMBL/GenBank/DDBJ databases">
        <title>Shinella sp. nov., a novel member of the genus Shinella from water.</title>
        <authorList>
            <person name="Deng Y."/>
        </authorList>
    </citation>
    <scope>NUCLEOTIDE SEQUENCE</scope>
    <source>
        <strain evidence="3">CPCC 100929</strain>
    </source>
</reference>
<dbReference type="Proteomes" id="UP000996601">
    <property type="component" value="Unassembled WGS sequence"/>
</dbReference>
<evidence type="ECO:0000313" key="4">
    <source>
        <dbReference type="Proteomes" id="UP000996601"/>
    </source>
</evidence>
<dbReference type="InterPro" id="IPR007527">
    <property type="entry name" value="Znf_SWIM"/>
</dbReference>
<proteinExistence type="predicted"/>
<dbReference type="RefSeq" id="WP_256115255.1">
    <property type="nucleotide sequence ID" value="NZ_WHSB02000001.1"/>
</dbReference>
<dbReference type="PROSITE" id="PS50966">
    <property type="entry name" value="ZF_SWIM"/>
    <property type="match status" value="2"/>
</dbReference>
<keyword evidence="4" id="KW-1185">Reference proteome</keyword>
<organism evidence="3 4">
    <name type="scientific">Shinella lacus</name>
    <dbReference type="NCBI Taxonomy" id="2654216"/>
    <lineage>
        <taxon>Bacteria</taxon>
        <taxon>Pseudomonadati</taxon>
        <taxon>Pseudomonadota</taxon>
        <taxon>Alphaproteobacteria</taxon>
        <taxon>Hyphomicrobiales</taxon>
        <taxon>Rhizobiaceae</taxon>
        <taxon>Shinella</taxon>
    </lineage>
</organism>
<evidence type="ECO:0000313" key="3">
    <source>
        <dbReference type="EMBL" id="MCQ4629152.1"/>
    </source>
</evidence>
<evidence type="ECO:0000256" key="1">
    <source>
        <dbReference type="PROSITE-ProRule" id="PRU00325"/>
    </source>
</evidence>
<keyword evidence="1" id="KW-0863">Zinc-finger</keyword>
<keyword evidence="1" id="KW-0862">Zinc</keyword>
<dbReference type="EMBL" id="WHSB02000001">
    <property type="protein sequence ID" value="MCQ4629152.1"/>
    <property type="molecule type" value="Genomic_DNA"/>
</dbReference>
<sequence>MARSDLIALTDEGLVQLSNAGLVKRAVRELAAGSGPAIAEAADGTIEARFSDGTLTRLTPDQGLADASCTCPSSGVCRHRIMLAVAYRAERAEATGSDAPATPNWNPAALDPGIFEATLAPSTKAELSRLMASRHTVRLEYGQTPTAHLPMASVRFLVPDDLSYARCDCVEGQRCAHIALAIRAFRAADGGRETAIGGGHAADSGGSSEKLREACDAVVSRLIEAGITAGPAAYEQSLAAAHRHAEALGAAQMLLVLGALREQIDAYESRSARYDERAVLRLAAELFARTRAGDAASALGLGEPFETAMGKSRLVSLGARLRQEGTDIRASILLADSDMGATMLIERLFSPLPADRDTFQASVVRRQMAPGLPVAGIGRGQILTSVARRRADGLLGLGSGSGGRTQVMSRDAVFAFPRPLATTRLAEVADALSARPIALLRPRRLCDAVHVFEVEAVLGQSWAPGSQIWEAAVRLRGDGGVLYLEREFDAGAPGATGVLAAALDGAWGALRQVAGPVRMESGALVCTPWSLSADRFIVPDLDVAEEQDSVIPAAMDARSDLLDETERLLSGVLHAGSRARSAVDALAASLHARLDGAGYRAMAERLSLWRQAPAADHTEFCRAAIWLLTVQESRAWNQPTSSDRIE</sequence>
<feature type="domain" description="SWIM-type" evidence="2">
    <location>
        <begin position="54"/>
        <end position="88"/>
    </location>
</feature>
<protein>
    <submittedName>
        <fullName evidence="3">SWIM zinc finger family protein</fullName>
    </submittedName>
</protein>
<feature type="domain" description="SWIM-type" evidence="2">
    <location>
        <begin position="152"/>
        <end position="186"/>
    </location>
</feature>
<accession>A0ABT1R1U9</accession>
<keyword evidence="1" id="KW-0479">Metal-binding</keyword>
<evidence type="ECO:0000259" key="2">
    <source>
        <dbReference type="PROSITE" id="PS50966"/>
    </source>
</evidence>
<comment type="caution">
    <text evidence="3">The sequence shown here is derived from an EMBL/GenBank/DDBJ whole genome shotgun (WGS) entry which is preliminary data.</text>
</comment>
<gene>
    <name evidence="3" type="ORF">GB927_003830</name>
</gene>